<dbReference type="AlphaFoldDB" id="A0ABD0LNY3"/>
<keyword evidence="3" id="KW-1185">Reference proteome</keyword>
<dbReference type="SUPFAM" id="SSF103473">
    <property type="entry name" value="MFS general substrate transporter"/>
    <property type="match status" value="2"/>
</dbReference>
<evidence type="ECO:0000313" key="2">
    <source>
        <dbReference type="EMBL" id="KAK7501364.1"/>
    </source>
</evidence>
<feature type="transmembrane region" description="Helical" evidence="1">
    <location>
        <begin position="392"/>
        <end position="412"/>
    </location>
</feature>
<name>A0ABD0LNY3_9CAEN</name>
<evidence type="ECO:0000256" key="1">
    <source>
        <dbReference type="SAM" id="Phobius"/>
    </source>
</evidence>
<gene>
    <name evidence="2" type="ORF">BaRGS_00007489</name>
</gene>
<sequence>MKIPKGLIPYCALSMGFSMMSRPFSFYYVKVFLNEYHVPESWFHFSQLLYMIWNAVNDPLFAVLQDNTNFVITRTRREGILYSAPFFALSFLIPWFKFGDGGWVEGVHLIIALCLYDTMFTFVGLLFCCLFTEISSQQEDRLTLTQFSHVASLIGSQTVFLIEYNSDSLHNFGAFQMTTVFIAICSCLLMVYAGIHSHTKIRLASQKDSLRRQRRLETHDGPATRNTRFVLEKVCFHAAYLSGFTAIFCDSLVPTSQLLVIFGTPFVGRVGYFRAIRYNFVWKVFGGLAMYFILGPSNPWLLMLFILLDTTFASATFSLFNMPLADIADNDKEKYNRRHPISSTVFGNNALVTKPAQSIAPMLIVAVLNRYGYEQLKTGALPGFETHVIKNVMFQIICFTPVVLGILQYFVWSQFTIYRRTERTVHDYEI</sequence>
<evidence type="ECO:0000313" key="3">
    <source>
        <dbReference type="Proteomes" id="UP001519460"/>
    </source>
</evidence>
<comment type="caution">
    <text evidence="2">The sequence shown here is derived from an EMBL/GenBank/DDBJ whole genome shotgun (WGS) entry which is preliminary data.</text>
</comment>
<keyword evidence="1" id="KW-0812">Transmembrane</keyword>
<protein>
    <recommendedName>
        <fullName evidence="4">Transmembrane protein 180</fullName>
    </recommendedName>
</protein>
<keyword evidence="1" id="KW-1133">Transmembrane helix</keyword>
<organism evidence="2 3">
    <name type="scientific">Batillaria attramentaria</name>
    <dbReference type="NCBI Taxonomy" id="370345"/>
    <lineage>
        <taxon>Eukaryota</taxon>
        <taxon>Metazoa</taxon>
        <taxon>Spiralia</taxon>
        <taxon>Lophotrochozoa</taxon>
        <taxon>Mollusca</taxon>
        <taxon>Gastropoda</taxon>
        <taxon>Caenogastropoda</taxon>
        <taxon>Sorbeoconcha</taxon>
        <taxon>Cerithioidea</taxon>
        <taxon>Batillariidae</taxon>
        <taxon>Batillaria</taxon>
    </lineage>
</organism>
<dbReference type="PANTHER" id="PTHR28658">
    <property type="entry name" value="TRANSMEMBRANE PROTEIN 180"/>
    <property type="match status" value="1"/>
</dbReference>
<keyword evidence="1" id="KW-0472">Membrane</keyword>
<dbReference type="Proteomes" id="UP001519460">
    <property type="component" value="Unassembled WGS sequence"/>
</dbReference>
<dbReference type="Pfam" id="PF13347">
    <property type="entry name" value="MFS_2"/>
    <property type="match status" value="2"/>
</dbReference>
<feature type="transmembrane region" description="Helical" evidence="1">
    <location>
        <begin position="174"/>
        <end position="195"/>
    </location>
</feature>
<reference evidence="2 3" key="1">
    <citation type="journal article" date="2023" name="Sci. Data">
        <title>Genome assembly of the Korean intertidal mud-creeper Batillaria attramentaria.</title>
        <authorList>
            <person name="Patra A.K."/>
            <person name="Ho P.T."/>
            <person name="Jun S."/>
            <person name="Lee S.J."/>
            <person name="Kim Y."/>
            <person name="Won Y.J."/>
        </authorList>
    </citation>
    <scope>NUCLEOTIDE SEQUENCE [LARGE SCALE GENOMIC DNA]</scope>
    <source>
        <strain evidence="2">Wonlab-2016</strain>
    </source>
</reference>
<proteinExistence type="predicted"/>
<dbReference type="PANTHER" id="PTHR28658:SF1">
    <property type="entry name" value="MAJOR FACILITATOR SUPERFAMILY DOMAIN CONTAINING 13B"/>
    <property type="match status" value="1"/>
</dbReference>
<dbReference type="InterPro" id="IPR036259">
    <property type="entry name" value="MFS_trans_sf"/>
</dbReference>
<dbReference type="InterPro" id="IPR040035">
    <property type="entry name" value="TMEM180"/>
</dbReference>
<feature type="transmembrane region" description="Helical" evidence="1">
    <location>
        <begin position="79"/>
        <end position="96"/>
    </location>
</feature>
<dbReference type="EMBL" id="JACVVK020000032">
    <property type="protein sequence ID" value="KAK7501364.1"/>
    <property type="molecule type" value="Genomic_DNA"/>
</dbReference>
<accession>A0ABD0LNY3</accession>
<feature type="transmembrane region" description="Helical" evidence="1">
    <location>
        <begin position="108"/>
        <end position="132"/>
    </location>
</feature>
<evidence type="ECO:0008006" key="4">
    <source>
        <dbReference type="Google" id="ProtNLM"/>
    </source>
</evidence>